<dbReference type="PANTHER" id="PTHR43300">
    <property type="entry name" value="ACETYLTRANSFERASE"/>
    <property type="match status" value="1"/>
</dbReference>
<evidence type="ECO:0000313" key="6">
    <source>
        <dbReference type="Proteomes" id="UP000677244"/>
    </source>
</evidence>
<sequence length="149" mass="16315">MLDCNIIFESGTGEVIIGNRVFIGASTIICRSKVEFGNNIFVAWNTCFYDHDSHSLDYRHRQQDITQQLTDFRNGESFIKNKNWEVVNSAPIKICDNAWIGMNALILKGVTVGEGAIVAAGSVVTKSVPAWTVVAGNPAKVVKNLEVGK</sequence>
<dbReference type="Pfam" id="PF00132">
    <property type="entry name" value="Hexapep"/>
    <property type="match status" value="1"/>
</dbReference>
<proteinExistence type="inferred from homology"/>
<dbReference type="InterPro" id="IPR011004">
    <property type="entry name" value="Trimer_LpxA-like_sf"/>
</dbReference>
<evidence type="ECO:0000313" key="5">
    <source>
        <dbReference type="EMBL" id="MBO9200144.1"/>
    </source>
</evidence>
<evidence type="ECO:0000256" key="2">
    <source>
        <dbReference type="ARBA" id="ARBA00022679"/>
    </source>
</evidence>
<dbReference type="PROSITE" id="PS00101">
    <property type="entry name" value="HEXAPEP_TRANSFERASES"/>
    <property type="match status" value="1"/>
</dbReference>
<keyword evidence="6" id="KW-1185">Reference proteome</keyword>
<dbReference type="Proteomes" id="UP000677244">
    <property type="component" value="Unassembled WGS sequence"/>
</dbReference>
<evidence type="ECO:0000256" key="1">
    <source>
        <dbReference type="ARBA" id="ARBA00007274"/>
    </source>
</evidence>
<keyword evidence="2" id="KW-0808">Transferase</keyword>
<keyword evidence="3" id="KW-0677">Repeat</keyword>
<keyword evidence="4 5" id="KW-0012">Acyltransferase</keyword>
<organism evidence="5 6">
    <name type="scientific">Niastella soli</name>
    <dbReference type="NCBI Taxonomy" id="2821487"/>
    <lineage>
        <taxon>Bacteria</taxon>
        <taxon>Pseudomonadati</taxon>
        <taxon>Bacteroidota</taxon>
        <taxon>Chitinophagia</taxon>
        <taxon>Chitinophagales</taxon>
        <taxon>Chitinophagaceae</taxon>
        <taxon>Niastella</taxon>
    </lineage>
</organism>
<dbReference type="SUPFAM" id="SSF51161">
    <property type="entry name" value="Trimeric LpxA-like enzymes"/>
    <property type="match status" value="1"/>
</dbReference>
<dbReference type="Gene3D" id="2.160.10.10">
    <property type="entry name" value="Hexapeptide repeat proteins"/>
    <property type="match status" value="1"/>
</dbReference>
<evidence type="ECO:0000256" key="4">
    <source>
        <dbReference type="ARBA" id="ARBA00023315"/>
    </source>
</evidence>
<reference evidence="5 6" key="1">
    <citation type="submission" date="2021-03" db="EMBL/GenBank/DDBJ databases">
        <title>Assistant Professor.</title>
        <authorList>
            <person name="Huq M.A."/>
        </authorList>
    </citation>
    <scope>NUCLEOTIDE SEQUENCE [LARGE SCALE GENOMIC DNA]</scope>
    <source>
        <strain evidence="5 6">MAH-29</strain>
    </source>
</reference>
<dbReference type="EMBL" id="JAGHKO010000001">
    <property type="protein sequence ID" value="MBO9200144.1"/>
    <property type="molecule type" value="Genomic_DNA"/>
</dbReference>
<comment type="similarity">
    <text evidence="1">Belongs to the transferase hexapeptide repeat family.</text>
</comment>
<name>A0ABS3YQF3_9BACT</name>
<comment type="caution">
    <text evidence="5">The sequence shown here is derived from an EMBL/GenBank/DDBJ whole genome shotgun (WGS) entry which is preliminary data.</text>
</comment>
<dbReference type="InterPro" id="IPR050179">
    <property type="entry name" value="Trans_hexapeptide_repeat"/>
</dbReference>
<dbReference type="InterPro" id="IPR001451">
    <property type="entry name" value="Hexapep"/>
</dbReference>
<dbReference type="Pfam" id="PF14602">
    <property type="entry name" value="Hexapep_2"/>
    <property type="match status" value="1"/>
</dbReference>
<evidence type="ECO:0000256" key="3">
    <source>
        <dbReference type="ARBA" id="ARBA00022737"/>
    </source>
</evidence>
<gene>
    <name evidence="5" type="ORF">J7I42_07740</name>
</gene>
<dbReference type="InterPro" id="IPR018357">
    <property type="entry name" value="Hexapep_transf_CS"/>
</dbReference>
<dbReference type="CDD" id="cd04647">
    <property type="entry name" value="LbH_MAT_like"/>
    <property type="match status" value="1"/>
</dbReference>
<dbReference type="GO" id="GO:0016746">
    <property type="term" value="F:acyltransferase activity"/>
    <property type="evidence" value="ECO:0007669"/>
    <property type="project" value="UniProtKB-KW"/>
</dbReference>
<protein>
    <submittedName>
        <fullName evidence="5">Acyltransferase</fullName>
    </submittedName>
</protein>
<accession>A0ABS3YQF3</accession>